<keyword evidence="7" id="KW-1185">Reference proteome</keyword>
<evidence type="ECO:0000256" key="4">
    <source>
        <dbReference type="ARBA" id="ARBA00023033"/>
    </source>
</evidence>
<keyword evidence="2" id="KW-0285">Flavoprotein</keyword>
<evidence type="ECO:0000313" key="6">
    <source>
        <dbReference type="EMBL" id="MFD1612321.1"/>
    </source>
</evidence>
<dbReference type="InterPro" id="IPR011251">
    <property type="entry name" value="Luciferase-like_dom"/>
</dbReference>
<evidence type="ECO:0000259" key="5">
    <source>
        <dbReference type="Pfam" id="PF00296"/>
    </source>
</evidence>
<comment type="caution">
    <text evidence="6">The sequence shown here is derived from an EMBL/GenBank/DDBJ whole genome shotgun (WGS) entry which is preliminary data.</text>
</comment>
<organism evidence="6 7">
    <name type="scientific">Sphingomonas tabacisoli</name>
    <dbReference type="NCBI Taxonomy" id="2249466"/>
    <lineage>
        <taxon>Bacteria</taxon>
        <taxon>Pseudomonadati</taxon>
        <taxon>Pseudomonadota</taxon>
        <taxon>Alphaproteobacteria</taxon>
        <taxon>Sphingomonadales</taxon>
        <taxon>Sphingomonadaceae</taxon>
        <taxon>Sphingomonas</taxon>
    </lineage>
</organism>
<keyword evidence="4" id="KW-0503">Monooxygenase</keyword>
<reference evidence="7" key="1">
    <citation type="journal article" date="2019" name="Int. J. Syst. Evol. Microbiol.">
        <title>The Global Catalogue of Microorganisms (GCM) 10K type strain sequencing project: providing services to taxonomists for standard genome sequencing and annotation.</title>
        <authorList>
            <consortium name="The Broad Institute Genomics Platform"/>
            <consortium name="The Broad Institute Genome Sequencing Center for Infectious Disease"/>
            <person name="Wu L."/>
            <person name="Ma J."/>
        </authorList>
    </citation>
    <scope>NUCLEOTIDE SEQUENCE [LARGE SCALE GENOMIC DNA]</scope>
    <source>
        <strain evidence="7">CGMCC 1.16275</strain>
    </source>
</reference>
<dbReference type="EC" id="1.-.-.-" evidence="6"/>
<dbReference type="PANTHER" id="PTHR30137">
    <property type="entry name" value="LUCIFERASE-LIKE MONOOXYGENASE"/>
    <property type="match status" value="1"/>
</dbReference>
<protein>
    <submittedName>
        <fullName evidence="6">LLM class flavin-dependent oxidoreductase</fullName>
        <ecNumber evidence="6">1.-.-.-</ecNumber>
    </submittedName>
</protein>
<evidence type="ECO:0000313" key="7">
    <source>
        <dbReference type="Proteomes" id="UP001597115"/>
    </source>
</evidence>
<evidence type="ECO:0000256" key="3">
    <source>
        <dbReference type="ARBA" id="ARBA00023002"/>
    </source>
</evidence>
<dbReference type="RefSeq" id="WP_380889135.1">
    <property type="nucleotide sequence ID" value="NZ_JBHUDY010000001.1"/>
</dbReference>
<sequence>MHEHRVGDSGERPVRFSVFLNARSLGPEQDRRLMKDLEGHAMRASDGGFQAIFLPDHHFNGYMPMASDSFIFAAYLAAKMPHMYFGFSVVSVPLHHPVRFTERVNLLDQLTDGKLLVGVGSGTTPEEMIGFAVNYKEASQLAERNLEIAEQLWAKRMDDPAVVIDNGPYQGRVLQRITPAPYSPGHARLMPVAMKESSARRAAVNGWPAFIPAFTPPQIFGNEPFTHVKKYFDAYKAMLLETGHDDAVVANALDWSTHTYQCVHVAETDEQARAELEIILRGYQDAIDRENEFNARAESDAANKKSDVNISALDEGWIGTWCLYGSPETVIEHLRPYAELGIGNILCGTTTGPLTEQRLAFADQTVDLLARKVLPAFA</sequence>
<dbReference type="InterPro" id="IPR036661">
    <property type="entry name" value="Luciferase-like_sf"/>
</dbReference>
<accession>A0ABW4I4F7</accession>
<dbReference type="Gene3D" id="3.20.20.30">
    <property type="entry name" value="Luciferase-like domain"/>
    <property type="match status" value="1"/>
</dbReference>
<dbReference type="Pfam" id="PF00296">
    <property type="entry name" value="Bac_luciferase"/>
    <property type="match status" value="1"/>
</dbReference>
<gene>
    <name evidence="6" type="ORF">ACFSCW_10950</name>
</gene>
<feature type="domain" description="Luciferase-like" evidence="5">
    <location>
        <begin position="15"/>
        <end position="342"/>
    </location>
</feature>
<evidence type="ECO:0000256" key="1">
    <source>
        <dbReference type="ARBA" id="ARBA00010426"/>
    </source>
</evidence>
<name>A0ABW4I4F7_9SPHN</name>
<evidence type="ECO:0000256" key="2">
    <source>
        <dbReference type="ARBA" id="ARBA00022630"/>
    </source>
</evidence>
<proteinExistence type="inferred from homology"/>
<keyword evidence="3 6" id="KW-0560">Oxidoreductase</keyword>
<dbReference type="InterPro" id="IPR050766">
    <property type="entry name" value="Bact_Lucif_Oxidored"/>
</dbReference>
<comment type="similarity">
    <text evidence="1">Belongs to the bacterial luciferase oxidoreductase family.</text>
</comment>
<dbReference type="Proteomes" id="UP001597115">
    <property type="component" value="Unassembled WGS sequence"/>
</dbReference>
<dbReference type="SUPFAM" id="SSF51679">
    <property type="entry name" value="Bacterial luciferase-like"/>
    <property type="match status" value="1"/>
</dbReference>
<dbReference type="PANTHER" id="PTHR30137:SF16">
    <property type="entry name" value="BLL0895 PROTEIN"/>
    <property type="match status" value="1"/>
</dbReference>
<dbReference type="GO" id="GO:0016491">
    <property type="term" value="F:oxidoreductase activity"/>
    <property type="evidence" value="ECO:0007669"/>
    <property type="project" value="UniProtKB-KW"/>
</dbReference>
<dbReference type="EMBL" id="JBHUDY010000001">
    <property type="protein sequence ID" value="MFD1612321.1"/>
    <property type="molecule type" value="Genomic_DNA"/>
</dbReference>